<keyword evidence="5" id="KW-0560">Oxidoreductase</keyword>
<feature type="domain" description="Enoyl reductase (ER)" evidence="7">
    <location>
        <begin position="31"/>
        <end position="431"/>
    </location>
</feature>
<dbReference type="InterPro" id="IPR020843">
    <property type="entry name" value="ER"/>
</dbReference>
<feature type="region of interest" description="Disordered" evidence="6">
    <location>
        <begin position="265"/>
        <end position="290"/>
    </location>
</feature>
<reference evidence="8" key="1">
    <citation type="journal article" date="2022" name="G3 (Bethesda)">
        <title>High quality genome of the basidiomycete yeast Dioszegia hungarica PDD-24b-2 isolated from cloud water.</title>
        <authorList>
            <person name="Jarrige D."/>
            <person name="Haridas S."/>
            <person name="Bleykasten-Grosshans C."/>
            <person name="Joly M."/>
            <person name="Nadalig T."/>
            <person name="Sancelme M."/>
            <person name="Vuilleumier S."/>
            <person name="Grigoriev I.V."/>
            <person name="Amato P."/>
            <person name="Bringel F."/>
        </authorList>
    </citation>
    <scope>NUCLEOTIDE SEQUENCE</scope>
    <source>
        <strain evidence="8">PDD-24b-2</strain>
    </source>
</reference>
<dbReference type="RefSeq" id="XP_052942419.1">
    <property type="nucleotide sequence ID" value="XM_053086239.1"/>
</dbReference>
<dbReference type="Gene3D" id="3.90.180.10">
    <property type="entry name" value="Medium-chain alcohol dehydrogenases, catalytic domain"/>
    <property type="match status" value="2"/>
</dbReference>
<evidence type="ECO:0000259" key="7">
    <source>
        <dbReference type="SMART" id="SM00829"/>
    </source>
</evidence>
<dbReference type="InterPro" id="IPR011032">
    <property type="entry name" value="GroES-like_sf"/>
</dbReference>
<evidence type="ECO:0000256" key="1">
    <source>
        <dbReference type="ARBA" id="ARBA00001947"/>
    </source>
</evidence>
<keyword evidence="3" id="KW-0479">Metal-binding</keyword>
<evidence type="ECO:0000256" key="4">
    <source>
        <dbReference type="ARBA" id="ARBA00022833"/>
    </source>
</evidence>
<dbReference type="CDD" id="cd05285">
    <property type="entry name" value="sorbitol_DH"/>
    <property type="match status" value="1"/>
</dbReference>
<evidence type="ECO:0000256" key="6">
    <source>
        <dbReference type="SAM" id="MobiDB-lite"/>
    </source>
</evidence>
<gene>
    <name evidence="8" type="ORF">MKK02DRAFT_20306</name>
</gene>
<comment type="similarity">
    <text evidence="2">Belongs to the zinc-containing alcohol dehydrogenase family.</text>
</comment>
<dbReference type="EMBL" id="JAKWFO010000014">
    <property type="protein sequence ID" value="KAI9632642.1"/>
    <property type="molecule type" value="Genomic_DNA"/>
</dbReference>
<dbReference type="Pfam" id="PF08240">
    <property type="entry name" value="ADH_N"/>
    <property type="match status" value="1"/>
</dbReference>
<dbReference type="PROSITE" id="PS00059">
    <property type="entry name" value="ADH_ZINC"/>
    <property type="match status" value="1"/>
</dbReference>
<evidence type="ECO:0000313" key="8">
    <source>
        <dbReference type="EMBL" id="KAI9632642.1"/>
    </source>
</evidence>
<dbReference type="GeneID" id="77725440"/>
<dbReference type="InterPro" id="IPR002328">
    <property type="entry name" value="ADH_Zn_CS"/>
</dbReference>
<dbReference type="InterPro" id="IPR013154">
    <property type="entry name" value="ADH-like_N"/>
</dbReference>
<evidence type="ECO:0000256" key="3">
    <source>
        <dbReference type="ARBA" id="ARBA00022723"/>
    </source>
</evidence>
<accession>A0AA38H178</accession>
<dbReference type="GO" id="GO:0008270">
    <property type="term" value="F:zinc ion binding"/>
    <property type="evidence" value="ECO:0007669"/>
    <property type="project" value="InterPro"/>
</dbReference>
<protein>
    <submittedName>
        <fullName evidence="8">Xylitol dehydrogenase</fullName>
    </submittedName>
</protein>
<keyword evidence="9" id="KW-1185">Reference proteome</keyword>
<comment type="caution">
    <text evidence="8">The sequence shown here is derived from an EMBL/GenBank/DDBJ whole genome shotgun (WGS) entry which is preliminary data.</text>
</comment>
<dbReference type="Proteomes" id="UP001164286">
    <property type="component" value="Unassembled WGS sequence"/>
</dbReference>
<dbReference type="SMART" id="SM00829">
    <property type="entry name" value="PKS_ER"/>
    <property type="match status" value="1"/>
</dbReference>
<comment type="cofactor">
    <cofactor evidence="1">
        <name>Zn(2+)</name>
        <dbReference type="ChEBI" id="CHEBI:29105"/>
    </cofactor>
</comment>
<keyword evidence="4" id="KW-0862">Zinc</keyword>
<sequence>MSHFHFLNKVQPKHVEELQCGENTAAVLLKKRTISVQESPMPILQPDGVLVKVISTGTSFSLATRSCICGSDMHNYLSGGVGGRPMKEAIIPGHESAGEVIAVGELVTSHKVGDRVAVEPGLPCRRCINCKNGRSNICLDMRYCGAPGSVGSLSKYFALPADMAPKIPDKISWDEAGSIQPLAIGVQIGKRVDLRAHQTIAIFGCGPIGLITAAVAHAYSASKIIAFDINPDRVAFAKKYISPLTGKPIIDHVFLNKVVPTSAPDDKDTGLASKIGENGSGAGVGDGEVDDHHDEVSVADRKWEAATKMAAQYLKEAGLEEDEGVDRVIEATGTEDCSMLGVAIAKQGGIMLAVGLGHHQTLAIPTIAITNKELDFRGVTRYTPSCFPSAIEMLNRGVVDLKQLITIKFPLSQAQDAFEAVASGKHMKVLIKNQEM</sequence>
<dbReference type="InterPro" id="IPR045306">
    <property type="entry name" value="SDH-like"/>
</dbReference>
<dbReference type="InterPro" id="IPR036291">
    <property type="entry name" value="NAD(P)-bd_dom_sf"/>
</dbReference>
<dbReference type="PANTHER" id="PTHR43161">
    <property type="entry name" value="SORBITOL DEHYDROGENASE"/>
    <property type="match status" value="1"/>
</dbReference>
<dbReference type="SUPFAM" id="SSF50129">
    <property type="entry name" value="GroES-like"/>
    <property type="match status" value="1"/>
</dbReference>
<dbReference type="PANTHER" id="PTHR43161:SF9">
    <property type="entry name" value="SORBITOL DEHYDROGENASE"/>
    <property type="match status" value="1"/>
</dbReference>
<proteinExistence type="inferred from homology"/>
<dbReference type="GO" id="GO:0003939">
    <property type="term" value="F:L-iditol 2-dehydrogenase (NAD+) activity"/>
    <property type="evidence" value="ECO:0007669"/>
    <property type="project" value="TreeGrafter"/>
</dbReference>
<evidence type="ECO:0000256" key="5">
    <source>
        <dbReference type="ARBA" id="ARBA00023002"/>
    </source>
</evidence>
<dbReference type="GO" id="GO:0006062">
    <property type="term" value="P:sorbitol catabolic process"/>
    <property type="evidence" value="ECO:0007669"/>
    <property type="project" value="TreeGrafter"/>
</dbReference>
<name>A0AA38H178_9TREE</name>
<organism evidence="8 9">
    <name type="scientific">Dioszegia hungarica</name>
    <dbReference type="NCBI Taxonomy" id="4972"/>
    <lineage>
        <taxon>Eukaryota</taxon>
        <taxon>Fungi</taxon>
        <taxon>Dikarya</taxon>
        <taxon>Basidiomycota</taxon>
        <taxon>Agaricomycotina</taxon>
        <taxon>Tremellomycetes</taxon>
        <taxon>Tremellales</taxon>
        <taxon>Bulleribasidiaceae</taxon>
        <taxon>Dioszegia</taxon>
    </lineage>
</organism>
<dbReference type="AlphaFoldDB" id="A0AA38H178"/>
<dbReference type="SUPFAM" id="SSF51735">
    <property type="entry name" value="NAD(P)-binding Rossmann-fold domains"/>
    <property type="match status" value="1"/>
</dbReference>
<dbReference type="Gene3D" id="3.40.50.720">
    <property type="entry name" value="NAD(P)-binding Rossmann-like Domain"/>
    <property type="match status" value="2"/>
</dbReference>
<evidence type="ECO:0000256" key="2">
    <source>
        <dbReference type="ARBA" id="ARBA00008072"/>
    </source>
</evidence>
<evidence type="ECO:0000313" key="9">
    <source>
        <dbReference type="Proteomes" id="UP001164286"/>
    </source>
</evidence>